<organism evidence="9 10">
    <name type="scientific">Anopheles culicifacies</name>
    <dbReference type="NCBI Taxonomy" id="139723"/>
    <lineage>
        <taxon>Eukaryota</taxon>
        <taxon>Metazoa</taxon>
        <taxon>Ecdysozoa</taxon>
        <taxon>Arthropoda</taxon>
        <taxon>Hexapoda</taxon>
        <taxon>Insecta</taxon>
        <taxon>Pterygota</taxon>
        <taxon>Neoptera</taxon>
        <taxon>Endopterygota</taxon>
        <taxon>Diptera</taxon>
        <taxon>Nematocera</taxon>
        <taxon>Culicoidea</taxon>
        <taxon>Culicidae</taxon>
        <taxon>Anophelinae</taxon>
        <taxon>Anopheles</taxon>
        <taxon>culicifacies species complex</taxon>
    </lineage>
</organism>
<dbReference type="GO" id="GO:0000795">
    <property type="term" value="C:synaptonemal complex"/>
    <property type="evidence" value="ECO:0007669"/>
    <property type="project" value="InterPro"/>
</dbReference>
<dbReference type="PROSITE" id="PS00518">
    <property type="entry name" value="ZF_RING_1"/>
    <property type="match status" value="1"/>
</dbReference>
<feature type="compositionally biased region" description="Basic and acidic residues" evidence="6">
    <location>
        <begin position="136"/>
        <end position="149"/>
    </location>
</feature>
<evidence type="ECO:0000313" key="10">
    <source>
        <dbReference type="Proteomes" id="UP000075883"/>
    </source>
</evidence>
<keyword evidence="3" id="KW-0862">Zinc</keyword>
<sequence length="294" mass="32823">MSATRWIHCNICFHLLSKKERKFYHLSCRHVLCKQCMAKTNRGTICPVCEKPLERFTELNNQRAVILQMKEMEDSLRQKIVETQRRYEKFRTYRRNLQETLRQMSPRYASGPIMCPTSGRSAMQQPTNYSSALPNRDSDEASSRNDRRRPNSTISSNVDCFDIPSLTNRPPSIMDGSFTRQHVATMRLRKKLSLSLGVLLPLPPVVPAALASDPFFGTALLSLAVVGEASDVGTLSEPFTSSDNSSVLSDDGTTWLLLLVVEVVLVTVTYCVARAAAVATDGVETAEDVSISEQ</sequence>
<evidence type="ECO:0000256" key="4">
    <source>
        <dbReference type="ARBA" id="ARBA00023254"/>
    </source>
</evidence>
<dbReference type="EMBL" id="AXCM01004771">
    <property type="status" value="NOT_ANNOTATED_CDS"/>
    <property type="molecule type" value="Genomic_DNA"/>
</dbReference>
<keyword evidence="1" id="KW-0479">Metal-binding</keyword>
<feature type="transmembrane region" description="Helical" evidence="7">
    <location>
        <begin position="255"/>
        <end position="273"/>
    </location>
</feature>
<dbReference type="InterPro" id="IPR042123">
    <property type="entry name" value="Zip3/RNF212-like"/>
</dbReference>
<dbReference type="SUPFAM" id="SSF57850">
    <property type="entry name" value="RING/U-box"/>
    <property type="match status" value="1"/>
</dbReference>
<proteinExistence type="predicted"/>
<dbReference type="PANTHER" id="PTHR22663">
    <property type="entry name" value="RING FINGER PROTEIN NARYA-RELATED"/>
    <property type="match status" value="1"/>
</dbReference>
<evidence type="ECO:0000256" key="5">
    <source>
        <dbReference type="PROSITE-ProRule" id="PRU00175"/>
    </source>
</evidence>
<dbReference type="InterPro" id="IPR017907">
    <property type="entry name" value="Znf_RING_CS"/>
</dbReference>
<dbReference type="GO" id="GO:0019789">
    <property type="term" value="F:SUMO transferase activity"/>
    <property type="evidence" value="ECO:0007669"/>
    <property type="project" value="InterPro"/>
</dbReference>
<evidence type="ECO:0000259" key="8">
    <source>
        <dbReference type="PROSITE" id="PS50089"/>
    </source>
</evidence>
<evidence type="ECO:0000256" key="2">
    <source>
        <dbReference type="ARBA" id="ARBA00022771"/>
    </source>
</evidence>
<dbReference type="Proteomes" id="UP000075883">
    <property type="component" value="Unassembled WGS sequence"/>
</dbReference>
<evidence type="ECO:0000256" key="1">
    <source>
        <dbReference type="ARBA" id="ARBA00022723"/>
    </source>
</evidence>
<keyword evidence="7" id="KW-0812">Transmembrane</keyword>
<reference evidence="10" key="1">
    <citation type="submission" date="2013-09" db="EMBL/GenBank/DDBJ databases">
        <title>The Genome Sequence of Anopheles culicifacies species A.</title>
        <authorList>
            <consortium name="The Broad Institute Genomics Platform"/>
            <person name="Neafsey D.E."/>
            <person name="Besansky N."/>
            <person name="Howell P."/>
            <person name="Walton C."/>
            <person name="Young S.K."/>
            <person name="Zeng Q."/>
            <person name="Gargeya S."/>
            <person name="Fitzgerald M."/>
            <person name="Haas B."/>
            <person name="Abouelleil A."/>
            <person name="Allen A.W."/>
            <person name="Alvarado L."/>
            <person name="Arachchi H.M."/>
            <person name="Berlin A.M."/>
            <person name="Chapman S.B."/>
            <person name="Gainer-Dewar J."/>
            <person name="Goldberg J."/>
            <person name="Griggs A."/>
            <person name="Gujja S."/>
            <person name="Hansen M."/>
            <person name="Howarth C."/>
            <person name="Imamovic A."/>
            <person name="Ireland A."/>
            <person name="Larimer J."/>
            <person name="McCowan C."/>
            <person name="Murphy C."/>
            <person name="Pearson M."/>
            <person name="Poon T.W."/>
            <person name="Priest M."/>
            <person name="Roberts A."/>
            <person name="Saif S."/>
            <person name="Shea T."/>
            <person name="Sisk P."/>
            <person name="Sykes S."/>
            <person name="Wortman J."/>
            <person name="Nusbaum C."/>
            <person name="Birren B."/>
        </authorList>
    </citation>
    <scope>NUCLEOTIDE SEQUENCE [LARGE SCALE GENOMIC DNA]</scope>
    <source>
        <strain evidence="10">A-37</strain>
    </source>
</reference>
<dbReference type="GO" id="GO:0008270">
    <property type="term" value="F:zinc ion binding"/>
    <property type="evidence" value="ECO:0007669"/>
    <property type="project" value="UniProtKB-KW"/>
</dbReference>
<keyword evidence="2 5" id="KW-0863">Zinc-finger</keyword>
<dbReference type="EnsemblMetazoa" id="ACUA019513-RA">
    <property type="protein sequence ID" value="ACUA019513-PA"/>
    <property type="gene ID" value="ACUA019513"/>
</dbReference>
<dbReference type="GO" id="GO:0007129">
    <property type="term" value="P:homologous chromosome pairing at meiosis"/>
    <property type="evidence" value="ECO:0007669"/>
    <property type="project" value="TreeGrafter"/>
</dbReference>
<reference evidence="9" key="2">
    <citation type="submission" date="2020-05" db="UniProtKB">
        <authorList>
            <consortium name="EnsemblMetazoa"/>
        </authorList>
    </citation>
    <scope>IDENTIFICATION</scope>
    <source>
        <strain evidence="9">A-37</strain>
    </source>
</reference>
<dbReference type="PANTHER" id="PTHR22663:SF17">
    <property type="entry name" value="RING FINGER PROTEIN NARYA-RELATED"/>
    <property type="match status" value="1"/>
</dbReference>
<dbReference type="InterPro" id="IPR013083">
    <property type="entry name" value="Znf_RING/FYVE/PHD"/>
</dbReference>
<evidence type="ECO:0000256" key="3">
    <source>
        <dbReference type="ARBA" id="ARBA00022833"/>
    </source>
</evidence>
<protein>
    <recommendedName>
        <fullName evidence="8">RING-type domain-containing protein</fullName>
    </recommendedName>
</protein>
<keyword evidence="10" id="KW-1185">Reference proteome</keyword>
<dbReference type="PROSITE" id="PS50089">
    <property type="entry name" value="ZF_RING_2"/>
    <property type="match status" value="1"/>
</dbReference>
<evidence type="ECO:0000256" key="7">
    <source>
        <dbReference type="SAM" id="Phobius"/>
    </source>
</evidence>
<dbReference type="GO" id="GO:0016925">
    <property type="term" value="P:protein sumoylation"/>
    <property type="evidence" value="ECO:0007669"/>
    <property type="project" value="TreeGrafter"/>
</dbReference>
<dbReference type="GO" id="GO:0007131">
    <property type="term" value="P:reciprocal meiotic recombination"/>
    <property type="evidence" value="ECO:0007669"/>
    <property type="project" value="InterPro"/>
</dbReference>
<dbReference type="AlphaFoldDB" id="A0A182MJ44"/>
<feature type="transmembrane region" description="Helical" evidence="7">
    <location>
        <begin position="192"/>
        <end position="211"/>
    </location>
</feature>
<keyword evidence="7" id="KW-1133">Transmembrane helix</keyword>
<accession>A0A182MJ44</accession>
<evidence type="ECO:0000313" key="9">
    <source>
        <dbReference type="EnsemblMetazoa" id="ACUA019513-PA"/>
    </source>
</evidence>
<evidence type="ECO:0000256" key="6">
    <source>
        <dbReference type="SAM" id="MobiDB-lite"/>
    </source>
</evidence>
<dbReference type="InterPro" id="IPR001841">
    <property type="entry name" value="Znf_RING"/>
</dbReference>
<keyword evidence="7" id="KW-0472">Membrane</keyword>
<keyword evidence="4" id="KW-0469">Meiosis</keyword>
<feature type="compositionally biased region" description="Polar residues" evidence="6">
    <location>
        <begin position="118"/>
        <end position="133"/>
    </location>
</feature>
<dbReference type="VEuPathDB" id="VectorBase:ACUA019513"/>
<feature type="region of interest" description="Disordered" evidence="6">
    <location>
        <begin position="108"/>
        <end position="162"/>
    </location>
</feature>
<feature type="domain" description="RING-type" evidence="8">
    <location>
        <begin position="9"/>
        <end position="50"/>
    </location>
</feature>
<dbReference type="Pfam" id="PF14634">
    <property type="entry name" value="zf-RING_5"/>
    <property type="match status" value="1"/>
</dbReference>
<name>A0A182MJ44_9DIPT</name>
<dbReference type="Gene3D" id="3.30.40.10">
    <property type="entry name" value="Zinc/RING finger domain, C3HC4 (zinc finger)"/>
    <property type="match status" value="1"/>
</dbReference>
<dbReference type="STRING" id="139723.A0A182MJ44"/>